<sequence length="1121" mass="121581">MRNINFSSSSSENLARSSTSRRQLYDQNIFIPSNSLASSNNTVQDHRFLSKLVNRLEDNDIFSNFAQRNYSSSWKQTSSAQIRSLNDCLNNNPVNGKPIEDNKRTIRTPYPHILKSTNYSKNEINSSDHNLSLLPPSKFPINSVTRGVFNRLPGSVSNYSIGSKGNEQHKDHNICKKRNLHQVYKQKDDPEIDDDEFHDAISGDEEFNAEQLNNPNKKPNIIPQKNILIQTPSTVAQTGVLGTQNNTPNKPKNSYGLPPSMIYDDCRHDRTPNYDFNTEKSHVSQKQSGNLGLTQYSHPYNFPKTPFLPPNSENISNAHPSIQKIRTPLRYRSSLLSALSNRVNSSCRILSAAEMKKVFCKSKRPIGSLKDFVHTIEVRNEEFNETKITSDLSKMTEKCTDVIHSYEEYADDDFKVSFLEDYDENQEEVTTDSNVDRSDKSFLCTFNIPSNTKETASVEKPCHSEPIDDTYSENALHVTNTSNTKDSDLIASQDIQEDPVNNTVDSTKTITEKKDSTKETEDDTTEANGSQNKESDTTESKKDEAVPWWLANVGKPNLVEVDNDGVFMPDEEDEKSKDEEKPKASAIGLFSIPPIEEYKEDNIIDPLSSSSNTCKIAGSSAPTGNSLFGPSPLPFTKAGENSDKTEEQKPSEDVSLPVSNIQTNIFSLNQNSIVASDFSLFGTSKHLEVGHSSESGNSISNQFNSLEKDNTDSSSIPHTSIFESKAPIPDKNLPESTSSGIFGANISGSLFTSSNTSSGSSVPQQDSNINQSGTSNISGSATSIFNTKDIFNISSSASGLIAPINSGKQDSHVSIFGSKGIENKNPSSDVSLIGSSNLDKLNSLSNSNLTENTTEPNPSLIGGLFDKKTLGFSGNTESAINAPNSLFGGSSTINNSLGQTNSLFSISPNNSSVLSSLNPSSNLSATTNNPFATPVNSIFGVQQVSMPSSNPVTKDFNFSSNPGISDSTNSLTSPGGSTSIFSQTQNIFGSNSSLSPFVFGSNNSQNEKTTNQTPLQGMGLSPAPNIFGSVPGIFNSSGKTETNIFGGLPSNPVVSPFDPKPQVSTHSATNTNIFGTSPPNLFGAPTLMGGSTGSNPFVGHSSNPMGGTSHRRRIARAKRSH</sequence>
<dbReference type="EMBL" id="JAPCXC010000004">
    <property type="protein sequence ID" value="KAJ1613048.1"/>
    <property type="molecule type" value="Genomic_DNA"/>
</dbReference>
<dbReference type="AlphaFoldDB" id="A0A9D5DQS6"/>
<feature type="region of interest" description="Disordered" evidence="1">
    <location>
        <begin position="619"/>
        <end position="654"/>
    </location>
</feature>
<feature type="region of interest" description="Disordered" evidence="1">
    <location>
        <begin position="689"/>
        <end position="739"/>
    </location>
</feature>
<organism evidence="2">
    <name type="scientific">Cryptosporidium canis</name>
    <dbReference type="NCBI Taxonomy" id="195482"/>
    <lineage>
        <taxon>Eukaryota</taxon>
        <taxon>Sar</taxon>
        <taxon>Alveolata</taxon>
        <taxon>Apicomplexa</taxon>
        <taxon>Conoidasida</taxon>
        <taxon>Coccidia</taxon>
        <taxon>Eucoccidiorida</taxon>
        <taxon>Eimeriorina</taxon>
        <taxon>Cryptosporidiidae</taxon>
        <taxon>Cryptosporidium</taxon>
    </lineage>
</organism>
<feature type="region of interest" description="Disordered" evidence="1">
    <location>
        <begin position="753"/>
        <end position="777"/>
    </location>
</feature>
<feature type="compositionally biased region" description="Polar residues" evidence="1">
    <location>
        <begin position="712"/>
        <end position="722"/>
    </location>
</feature>
<dbReference type="Proteomes" id="UP001067231">
    <property type="component" value="Unassembled WGS sequence"/>
</dbReference>
<protein>
    <submittedName>
        <fullName evidence="2">Uncharacterized protein</fullName>
    </submittedName>
</protein>
<feature type="compositionally biased region" description="Basic and acidic residues" evidence="1">
    <location>
        <begin position="640"/>
        <end position="652"/>
    </location>
</feature>
<evidence type="ECO:0000256" key="1">
    <source>
        <dbReference type="SAM" id="MobiDB-lite"/>
    </source>
</evidence>
<gene>
    <name evidence="2" type="ORF">OJ253_331</name>
</gene>
<reference evidence="2" key="1">
    <citation type="submission" date="2022-10" db="EMBL/GenBank/DDBJ databases">
        <title>Adaptive evolution leads to modifications in subtelomeric GC content in a zoonotic Cryptosporidium species.</title>
        <authorList>
            <person name="Li J."/>
            <person name="Feng Y."/>
            <person name="Xiao L."/>
        </authorList>
    </citation>
    <scope>NUCLEOTIDE SEQUENCE</scope>
    <source>
        <strain evidence="2">33844</strain>
    </source>
</reference>
<feature type="compositionally biased region" description="Polar residues" evidence="1">
    <location>
        <begin position="692"/>
        <end position="705"/>
    </location>
</feature>
<evidence type="ECO:0000313" key="2">
    <source>
        <dbReference type="EMBL" id="KAJ1613048.1"/>
    </source>
</evidence>
<feature type="compositionally biased region" description="Basic and acidic residues" evidence="1">
    <location>
        <begin position="510"/>
        <end position="519"/>
    </location>
</feature>
<feature type="region of interest" description="Disordered" evidence="1">
    <location>
        <begin position="483"/>
        <end position="547"/>
    </location>
</feature>
<accession>A0A9D5DQS6</accession>
<feature type="compositionally biased region" description="Basic residues" evidence="1">
    <location>
        <begin position="1109"/>
        <end position="1121"/>
    </location>
</feature>
<proteinExistence type="predicted"/>
<dbReference type="OrthoDB" id="343647at2759"/>
<feature type="compositionally biased region" description="Basic and acidic residues" evidence="1">
    <location>
        <begin position="533"/>
        <end position="545"/>
    </location>
</feature>
<comment type="caution">
    <text evidence="2">The sequence shown here is derived from an EMBL/GenBank/DDBJ whole genome shotgun (WGS) entry which is preliminary data.</text>
</comment>
<feature type="region of interest" description="Disordered" evidence="1">
    <location>
        <begin position="1096"/>
        <end position="1121"/>
    </location>
</feature>
<feature type="compositionally biased region" description="Polar residues" evidence="1">
    <location>
        <begin position="619"/>
        <end position="628"/>
    </location>
</feature>
<name>A0A9D5DQS6_9CRYT</name>
<feature type="compositionally biased region" description="Polar residues" evidence="1">
    <location>
        <begin position="762"/>
        <end position="777"/>
    </location>
</feature>